<evidence type="ECO:0000256" key="2">
    <source>
        <dbReference type="ARBA" id="ARBA00009320"/>
    </source>
</evidence>
<dbReference type="InterPro" id="IPR036038">
    <property type="entry name" value="Aminotransferase-like"/>
</dbReference>
<evidence type="ECO:0000256" key="12">
    <source>
        <dbReference type="NCBIfam" id="TIGR03461"/>
    </source>
</evidence>
<dbReference type="GO" id="GO:0008696">
    <property type="term" value="F:4-amino-4-deoxychorismate lyase activity"/>
    <property type="evidence" value="ECO:0007669"/>
    <property type="project" value="UniProtKB-UniRule"/>
</dbReference>
<evidence type="ECO:0000313" key="13">
    <source>
        <dbReference type="EMBL" id="PZN80952.1"/>
    </source>
</evidence>
<comment type="cofactor">
    <cofactor evidence="1">
        <name>pyridoxal 5'-phosphate</name>
        <dbReference type="ChEBI" id="CHEBI:597326"/>
    </cofactor>
</comment>
<dbReference type="PANTHER" id="PTHR42743">
    <property type="entry name" value="AMINO-ACID AMINOTRANSFERASE"/>
    <property type="match status" value="1"/>
</dbReference>
<organism evidence="13 14">
    <name type="scientific">Candidatus Methylumidiphilus alinenensis</name>
    <dbReference type="NCBI Taxonomy" id="2202197"/>
    <lineage>
        <taxon>Bacteria</taxon>
        <taxon>Pseudomonadati</taxon>
        <taxon>Pseudomonadota</taxon>
        <taxon>Gammaproteobacteria</taxon>
        <taxon>Methylococcales</taxon>
        <taxon>Candidatus Methylumidiphilus</taxon>
    </lineage>
</organism>
<evidence type="ECO:0000256" key="5">
    <source>
        <dbReference type="ARBA" id="ARBA00022909"/>
    </source>
</evidence>
<accession>A0A2W4RAQ2</accession>
<dbReference type="GO" id="GO:0046656">
    <property type="term" value="P:folic acid biosynthetic process"/>
    <property type="evidence" value="ECO:0007669"/>
    <property type="project" value="UniProtKB-KW"/>
</dbReference>
<dbReference type="GO" id="GO:0005829">
    <property type="term" value="C:cytosol"/>
    <property type="evidence" value="ECO:0007669"/>
    <property type="project" value="TreeGrafter"/>
</dbReference>
<reference evidence="13 14" key="1">
    <citation type="journal article" date="2018" name="Aquat. Microb. Ecol.">
        <title>Gammaproteobacterial methanotrophs dominate.</title>
        <authorList>
            <person name="Rissanen A.J."/>
            <person name="Saarenheimo J."/>
            <person name="Tiirola M."/>
            <person name="Peura S."/>
            <person name="Aalto S.L."/>
            <person name="Karvinen A."/>
            <person name="Nykanen H."/>
        </authorList>
    </citation>
    <scope>NUCLEOTIDE SEQUENCE [LARGE SCALE GENOMIC DNA]</scope>
    <source>
        <strain evidence="13">AMbin10</strain>
    </source>
</reference>
<dbReference type="Pfam" id="PF01063">
    <property type="entry name" value="Aminotran_4"/>
    <property type="match status" value="1"/>
</dbReference>
<dbReference type="PANTHER" id="PTHR42743:SF2">
    <property type="entry name" value="AMINODEOXYCHORISMATE LYASE"/>
    <property type="match status" value="1"/>
</dbReference>
<evidence type="ECO:0000256" key="10">
    <source>
        <dbReference type="ARBA" id="ARBA00054027"/>
    </source>
</evidence>
<dbReference type="Gene3D" id="3.30.470.10">
    <property type="match status" value="1"/>
</dbReference>
<evidence type="ECO:0000256" key="7">
    <source>
        <dbReference type="ARBA" id="ARBA00035633"/>
    </source>
</evidence>
<comment type="caution">
    <text evidence="13">The sequence shown here is derived from an EMBL/GenBank/DDBJ whole genome shotgun (WGS) entry which is preliminary data.</text>
</comment>
<dbReference type="InterPro" id="IPR050571">
    <property type="entry name" value="Class-IV_PLP-Dep_Aminotrnsfr"/>
</dbReference>
<comment type="subunit">
    <text evidence="3">Homodimer.</text>
</comment>
<dbReference type="FunFam" id="3.20.10.10:FF:000002">
    <property type="entry name" value="D-alanine aminotransferase"/>
    <property type="match status" value="1"/>
</dbReference>
<dbReference type="InterPro" id="IPR001544">
    <property type="entry name" value="Aminotrans_IV"/>
</dbReference>
<keyword evidence="4" id="KW-0663">Pyridoxal phosphate</keyword>
<proteinExistence type="inferred from homology"/>
<evidence type="ECO:0000256" key="4">
    <source>
        <dbReference type="ARBA" id="ARBA00022898"/>
    </source>
</evidence>
<gene>
    <name evidence="13" type="ORF">DM484_09090</name>
</gene>
<comment type="pathway">
    <text evidence="7">Cofactor biosynthesis; tetrahydrofolate biosynthesis; 4-aminobenzoate from chorismate: step 2/2.</text>
</comment>
<dbReference type="Gene3D" id="3.20.10.10">
    <property type="entry name" value="D-amino Acid Aminotransferase, subunit A, domain 2"/>
    <property type="match status" value="1"/>
</dbReference>
<keyword evidence="6 13" id="KW-0456">Lyase</keyword>
<dbReference type="Proteomes" id="UP000249396">
    <property type="component" value="Unassembled WGS sequence"/>
</dbReference>
<evidence type="ECO:0000256" key="1">
    <source>
        <dbReference type="ARBA" id="ARBA00001933"/>
    </source>
</evidence>
<dbReference type="InterPro" id="IPR043132">
    <property type="entry name" value="BCAT-like_C"/>
</dbReference>
<evidence type="ECO:0000256" key="6">
    <source>
        <dbReference type="ARBA" id="ARBA00023239"/>
    </source>
</evidence>
<dbReference type="NCBIfam" id="NF004761">
    <property type="entry name" value="PRK06092.1"/>
    <property type="match status" value="1"/>
</dbReference>
<dbReference type="AlphaFoldDB" id="A0A2W4RAQ2"/>
<evidence type="ECO:0000256" key="9">
    <source>
        <dbReference type="ARBA" id="ARBA00049529"/>
    </source>
</evidence>
<evidence type="ECO:0000256" key="8">
    <source>
        <dbReference type="ARBA" id="ARBA00035676"/>
    </source>
</evidence>
<evidence type="ECO:0000256" key="11">
    <source>
        <dbReference type="ARBA" id="ARBA00069174"/>
    </source>
</evidence>
<comment type="function">
    <text evidence="10">Involved in the biosynthesis of p-aminobenzoate (PABA), a precursor of tetrahydrofolate. Converts 4-amino-4-deoxychorismate into 4-aminobenzoate (PABA) and pyruvate.</text>
</comment>
<evidence type="ECO:0000313" key="14">
    <source>
        <dbReference type="Proteomes" id="UP000249396"/>
    </source>
</evidence>
<dbReference type="GO" id="GO:0008153">
    <property type="term" value="P:4-aminobenzoate biosynthetic process"/>
    <property type="evidence" value="ECO:0007669"/>
    <property type="project" value="UniProtKB-UniRule"/>
</dbReference>
<dbReference type="InterPro" id="IPR043131">
    <property type="entry name" value="BCAT-like_N"/>
</dbReference>
<dbReference type="GO" id="GO:0030170">
    <property type="term" value="F:pyridoxal phosphate binding"/>
    <property type="evidence" value="ECO:0007669"/>
    <property type="project" value="InterPro"/>
</dbReference>
<dbReference type="EC" id="4.1.3.38" evidence="8 12"/>
<dbReference type="SUPFAM" id="SSF56752">
    <property type="entry name" value="D-aminoacid aminotransferase-like PLP-dependent enzymes"/>
    <property type="match status" value="1"/>
</dbReference>
<protein>
    <recommendedName>
        <fullName evidence="11 12">Aminodeoxychorismate lyase</fullName>
        <ecNumber evidence="8 12">4.1.3.38</ecNumber>
    </recommendedName>
</protein>
<dbReference type="CDD" id="cd01559">
    <property type="entry name" value="ADCL_like"/>
    <property type="match status" value="1"/>
</dbReference>
<dbReference type="InterPro" id="IPR017824">
    <property type="entry name" value="Aminodeoxychorismate_lyase_IV"/>
</dbReference>
<sequence length="320" mass="35793">MRFGFCPTYRKIGQTECHHVEFIWLWRHKRHLDLQTICVTSEVSSSALVNGKSTRFLDIADRGLQYGDGIFTTLSVQEGVAIFLDRHLKRLQADALRLNIPFPGVEILTEEVQRIGHMNSSCVLKIMLTRGLGGRGYLPPKQSQGTRIISSHPKPDYPKSIRESGVKARFCDIRLGLNPHLAGIKHLNRLEQVLARAEWDDEGIGEGLMLDHEGFLVEGVMSNLFLVNSGMLRTPLLERCGVAGVMRGLVLESAVFLGLAVEQARILPEEAYDADEIFLTNSVIGIWPVSLLDGKAYPVGSITRLLTRRIDEMVAREHQS</sequence>
<evidence type="ECO:0000256" key="3">
    <source>
        <dbReference type="ARBA" id="ARBA00011738"/>
    </source>
</evidence>
<keyword evidence="5" id="KW-0289">Folate biosynthesis</keyword>
<comment type="catalytic activity">
    <reaction evidence="9">
        <text>4-amino-4-deoxychorismate = 4-aminobenzoate + pyruvate + H(+)</text>
        <dbReference type="Rhea" id="RHEA:16201"/>
        <dbReference type="ChEBI" id="CHEBI:15361"/>
        <dbReference type="ChEBI" id="CHEBI:15378"/>
        <dbReference type="ChEBI" id="CHEBI:17836"/>
        <dbReference type="ChEBI" id="CHEBI:58406"/>
        <dbReference type="EC" id="4.1.3.38"/>
    </reaction>
</comment>
<name>A0A2W4RAQ2_9GAMM</name>
<comment type="similarity">
    <text evidence="2">Belongs to the class-IV pyridoxal-phosphate-dependent aminotransferase family.</text>
</comment>
<dbReference type="NCBIfam" id="TIGR03461">
    <property type="entry name" value="pabC_Proteo"/>
    <property type="match status" value="1"/>
</dbReference>
<dbReference type="EMBL" id="QJPH01000276">
    <property type="protein sequence ID" value="PZN80952.1"/>
    <property type="molecule type" value="Genomic_DNA"/>
</dbReference>